<protein>
    <submittedName>
        <fullName evidence="1">Uncharacterized protein</fullName>
    </submittedName>
</protein>
<reference evidence="1" key="1">
    <citation type="journal article" date="2014" name="Front. Microbiol.">
        <title>High frequency of phylogenetically diverse reductive dehalogenase-homologous genes in deep subseafloor sedimentary metagenomes.</title>
        <authorList>
            <person name="Kawai M."/>
            <person name="Futagami T."/>
            <person name="Toyoda A."/>
            <person name="Takaki Y."/>
            <person name="Nishi S."/>
            <person name="Hori S."/>
            <person name="Arai W."/>
            <person name="Tsubouchi T."/>
            <person name="Morono Y."/>
            <person name="Uchiyama I."/>
            <person name="Ito T."/>
            <person name="Fujiyama A."/>
            <person name="Inagaki F."/>
            <person name="Takami H."/>
        </authorList>
    </citation>
    <scope>NUCLEOTIDE SEQUENCE</scope>
    <source>
        <strain evidence="1">Expedition CK06-06</strain>
    </source>
</reference>
<evidence type="ECO:0000313" key="1">
    <source>
        <dbReference type="EMBL" id="GAG44105.1"/>
    </source>
</evidence>
<dbReference type="EMBL" id="BARS01051305">
    <property type="protein sequence ID" value="GAG44105.1"/>
    <property type="molecule type" value="Genomic_DNA"/>
</dbReference>
<proteinExistence type="predicted"/>
<comment type="caution">
    <text evidence="1">The sequence shown here is derived from an EMBL/GenBank/DDBJ whole genome shotgun (WGS) entry which is preliminary data.</text>
</comment>
<name>X0XLQ9_9ZZZZ</name>
<organism evidence="1">
    <name type="scientific">marine sediment metagenome</name>
    <dbReference type="NCBI Taxonomy" id="412755"/>
    <lineage>
        <taxon>unclassified sequences</taxon>
        <taxon>metagenomes</taxon>
        <taxon>ecological metagenomes</taxon>
    </lineage>
</organism>
<feature type="non-terminal residue" evidence="1">
    <location>
        <position position="1"/>
    </location>
</feature>
<accession>X0XLQ9</accession>
<dbReference type="AlphaFoldDB" id="X0XLQ9"/>
<sequence>GILLLLITKRLLAERTVPSGDWKRVMIHRLLLDRDTRDREAWIHRTPSDMEEPPEKK</sequence>
<gene>
    <name evidence="1" type="ORF">S01H1_76449</name>
</gene>